<dbReference type="AlphaFoldDB" id="A0AAV5URC9"/>
<accession>A0AAV5URC9</accession>
<reference evidence="1" key="1">
    <citation type="submission" date="2023-10" db="EMBL/GenBank/DDBJ databases">
        <title>Genome assembly of Pristionchus species.</title>
        <authorList>
            <person name="Yoshida K."/>
            <person name="Sommer R.J."/>
        </authorList>
    </citation>
    <scope>NUCLEOTIDE SEQUENCE</scope>
    <source>
        <strain evidence="1">RS0144</strain>
    </source>
</reference>
<organism evidence="1 2">
    <name type="scientific">Pristionchus entomophagus</name>
    <dbReference type="NCBI Taxonomy" id="358040"/>
    <lineage>
        <taxon>Eukaryota</taxon>
        <taxon>Metazoa</taxon>
        <taxon>Ecdysozoa</taxon>
        <taxon>Nematoda</taxon>
        <taxon>Chromadorea</taxon>
        <taxon>Rhabditida</taxon>
        <taxon>Rhabditina</taxon>
        <taxon>Diplogasteromorpha</taxon>
        <taxon>Diplogasteroidea</taxon>
        <taxon>Neodiplogasteridae</taxon>
        <taxon>Pristionchus</taxon>
    </lineage>
</organism>
<keyword evidence="2" id="KW-1185">Reference proteome</keyword>
<gene>
    <name evidence="1" type="ORF">PENTCL1PPCAC_30538</name>
</gene>
<feature type="non-terminal residue" evidence="1">
    <location>
        <position position="1"/>
    </location>
</feature>
<name>A0AAV5URC9_9BILA</name>
<evidence type="ECO:0000313" key="2">
    <source>
        <dbReference type="Proteomes" id="UP001432027"/>
    </source>
</evidence>
<sequence length="158" mass="18144">VQCFVDDCFLFINGNLVDSLEKKKESKSDSYYAAVLANTNDANNTRVSGYLNQIEVYSGISPYQAVVSYMNCSDFIANWDPAKTLVHWTQFLAAFPPEDKSTPGQCETLRFRMIRTTRTIRTTRAPRMFPTPSRRILIESLLWPLIVRSRSMWSARTD</sequence>
<evidence type="ECO:0000313" key="1">
    <source>
        <dbReference type="EMBL" id="GMT08364.1"/>
    </source>
</evidence>
<comment type="caution">
    <text evidence="1">The sequence shown here is derived from an EMBL/GenBank/DDBJ whole genome shotgun (WGS) entry which is preliminary data.</text>
</comment>
<dbReference type="EMBL" id="BTSX01000066">
    <property type="protein sequence ID" value="GMT08364.1"/>
    <property type="molecule type" value="Genomic_DNA"/>
</dbReference>
<protein>
    <submittedName>
        <fullName evidence="1">Uncharacterized protein</fullName>
    </submittedName>
</protein>
<proteinExistence type="predicted"/>
<dbReference type="Proteomes" id="UP001432027">
    <property type="component" value="Unassembled WGS sequence"/>
</dbReference>